<organism evidence="1 2">
    <name type="scientific">Fonsecaea erecta</name>
    <dbReference type="NCBI Taxonomy" id="1367422"/>
    <lineage>
        <taxon>Eukaryota</taxon>
        <taxon>Fungi</taxon>
        <taxon>Dikarya</taxon>
        <taxon>Ascomycota</taxon>
        <taxon>Pezizomycotina</taxon>
        <taxon>Eurotiomycetes</taxon>
        <taxon>Chaetothyriomycetidae</taxon>
        <taxon>Chaetothyriales</taxon>
        <taxon>Herpotrichiellaceae</taxon>
        <taxon>Fonsecaea</taxon>
    </lineage>
</organism>
<dbReference type="CDD" id="cd04301">
    <property type="entry name" value="NAT_SF"/>
    <property type="match status" value="1"/>
</dbReference>
<dbReference type="OrthoDB" id="410198at2759"/>
<sequence>MAPRAVPNSYSSLPGSCLAGRTPDESLFCKKMLSSSHNANNYNRLLWFAIVIDERICLCLTREFGHVANSRTLVPGTLEYFNSTIRPVSSSDLPLLSELVHTCKLALPVNRLLFKDWPNNAAQRPLYAAAVESAFKGESVDSLKAVDQESGDILGHLALTRKRPLTQTKTQPPSGKGIRSEKQEDIPDFFNPELLSAVSNAVSEIAKGTEEFDHFELSYICVKPSARRQGTGSSLVHFCLEKAVDGNRQTWDWYKWKSSFIEVRLLVCSLDNSLVYIPTPSVSEALIPLLIMMI</sequence>
<protein>
    <recommendedName>
        <fullName evidence="3">N-acetyltransferase domain-containing protein</fullName>
    </recommendedName>
</protein>
<dbReference type="Proteomes" id="UP000078343">
    <property type="component" value="Unassembled WGS sequence"/>
</dbReference>
<dbReference type="STRING" id="1367422.A0A178ZUS5"/>
<dbReference type="InterPro" id="IPR052523">
    <property type="entry name" value="Trichothecene_AcTrans"/>
</dbReference>
<dbReference type="Gene3D" id="3.40.630.30">
    <property type="match status" value="1"/>
</dbReference>
<dbReference type="InterPro" id="IPR016181">
    <property type="entry name" value="Acyl_CoA_acyltransferase"/>
</dbReference>
<comment type="caution">
    <text evidence="1">The sequence shown here is derived from an EMBL/GenBank/DDBJ whole genome shotgun (WGS) entry which is preliminary data.</text>
</comment>
<accession>A0A178ZUS5</accession>
<dbReference type="SUPFAM" id="SSF55729">
    <property type="entry name" value="Acyl-CoA N-acyltransferases (Nat)"/>
    <property type="match status" value="1"/>
</dbReference>
<proteinExistence type="predicted"/>
<name>A0A178ZUS5_9EURO</name>
<dbReference type="RefSeq" id="XP_018696578.1">
    <property type="nucleotide sequence ID" value="XM_018833954.1"/>
</dbReference>
<dbReference type="GeneID" id="30006608"/>
<reference evidence="1 2" key="1">
    <citation type="submission" date="2016-04" db="EMBL/GenBank/DDBJ databases">
        <title>Draft genome of Fonsecaea erecta CBS 125763.</title>
        <authorList>
            <person name="Weiss V.A."/>
            <person name="Vicente V.A."/>
            <person name="Raittz R.T."/>
            <person name="Moreno L.F."/>
            <person name="De Souza E.M."/>
            <person name="Pedrosa F.O."/>
            <person name="Steffens M.B."/>
            <person name="Faoro H."/>
            <person name="Tadra-Sfeir M.Z."/>
            <person name="Najafzadeh M.J."/>
            <person name="Felipe M.S."/>
            <person name="Teixeira M."/>
            <person name="Sun J."/>
            <person name="Xi L."/>
            <person name="Gomes R."/>
            <person name="De Azevedo C.M."/>
            <person name="Salgado C.G."/>
            <person name="Da Silva M.B."/>
            <person name="Nascimento M.F."/>
            <person name="Queiroz-Telles F."/>
            <person name="Attili D.S."/>
            <person name="Gorbushina A."/>
        </authorList>
    </citation>
    <scope>NUCLEOTIDE SEQUENCE [LARGE SCALE GENOMIC DNA]</scope>
    <source>
        <strain evidence="1 2">CBS 125763</strain>
    </source>
</reference>
<evidence type="ECO:0008006" key="3">
    <source>
        <dbReference type="Google" id="ProtNLM"/>
    </source>
</evidence>
<dbReference type="PANTHER" id="PTHR42791:SF4">
    <property type="entry name" value="ACETYLTRANSFERASE, GNAT FAMILY FAMILY (AFU_ORTHOLOGUE AFUA_4G09540)-RELATED"/>
    <property type="match status" value="1"/>
</dbReference>
<dbReference type="AlphaFoldDB" id="A0A178ZUS5"/>
<evidence type="ECO:0000313" key="1">
    <source>
        <dbReference type="EMBL" id="OAP63211.1"/>
    </source>
</evidence>
<evidence type="ECO:0000313" key="2">
    <source>
        <dbReference type="Proteomes" id="UP000078343"/>
    </source>
</evidence>
<keyword evidence="2" id="KW-1185">Reference proteome</keyword>
<dbReference type="EMBL" id="LVYI01000002">
    <property type="protein sequence ID" value="OAP63211.1"/>
    <property type="molecule type" value="Genomic_DNA"/>
</dbReference>
<gene>
    <name evidence="1" type="ORF">AYL99_02438</name>
</gene>
<dbReference type="PANTHER" id="PTHR42791">
    <property type="entry name" value="GNAT FAMILY ACETYLTRANSFERASE"/>
    <property type="match status" value="1"/>
</dbReference>